<dbReference type="Proteomes" id="UP000222366">
    <property type="component" value="Unassembled WGS sequence"/>
</dbReference>
<evidence type="ECO:0000256" key="2">
    <source>
        <dbReference type="ARBA" id="ARBA00022729"/>
    </source>
</evidence>
<dbReference type="EMBL" id="NJAJ01000013">
    <property type="protein sequence ID" value="PHM65764.1"/>
    <property type="molecule type" value="Genomic_DNA"/>
</dbReference>
<dbReference type="InterPro" id="IPR036709">
    <property type="entry name" value="Autotransporte_beta_dom_sf"/>
</dbReference>
<feature type="domain" description="Autotransporter" evidence="5">
    <location>
        <begin position="438"/>
        <end position="716"/>
    </location>
</feature>
<evidence type="ECO:0000256" key="3">
    <source>
        <dbReference type="SAM" id="MobiDB-lite"/>
    </source>
</evidence>
<dbReference type="PROSITE" id="PS51208">
    <property type="entry name" value="AUTOTRANSPORTER"/>
    <property type="match status" value="1"/>
</dbReference>
<dbReference type="Gene3D" id="2.40.128.130">
    <property type="entry name" value="Autotransporter beta-domain"/>
    <property type="match status" value="1"/>
</dbReference>
<feature type="region of interest" description="Disordered" evidence="3">
    <location>
        <begin position="57"/>
        <end position="76"/>
    </location>
</feature>
<feature type="signal peptide" evidence="4">
    <location>
        <begin position="1"/>
        <end position="22"/>
    </location>
</feature>
<comment type="similarity">
    <text evidence="1">Belongs to the 'GDSL' lipolytic enzyme family.</text>
</comment>
<organism evidence="6 7">
    <name type="scientific">Xenorhabdus stockiae</name>
    <dbReference type="NCBI Taxonomy" id="351614"/>
    <lineage>
        <taxon>Bacteria</taxon>
        <taxon>Pseudomonadati</taxon>
        <taxon>Pseudomonadota</taxon>
        <taxon>Gammaproteobacteria</taxon>
        <taxon>Enterobacterales</taxon>
        <taxon>Morganellaceae</taxon>
        <taxon>Xenorhabdus</taxon>
    </lineage>
</organism>
<feature type="compositionally biased region" description="Basic and acidic residues" evidence="3">
    <location>
        <begin position="57"/>
        <end position="73"/>
    </location>
</feature>
<dbReference type="PANTHER" id="PTHR45642">
    <property type="entry name" value="GDSL ESTERASE/LIPASE EXL3"/>
    <property type="match status" value="1"/>
</dbReference>
<dbReference type="RefSeq" id="WP_099124760.1">
    <property type="nucleotide sequence ID" value="NZ_CAWNRH010000035.1"/>
</dbReference>
<reference evidence="6 7" key="1">
    <citation type="journal article" date="2017" name="Nat. Microbiol.">
        <title>Natural product diversity associated with the nematode symbionts Photorhabdus and Xenorhabdus.</title>
        <authorList>
            <person name="Tobias N.J."/>
            <person name="Wolff H."/>
            <person name="Djahanschiri B."/>
            <person name="Grundmann F."/>
            <person name="Kronenwerth M."/>
            <person name="Shi Y.M."/>
            <person name="Simonyi S."/>
            <person name="Grun P."/>
            <person name="Shapiro-Ilan D."/>
            <person name="Pidot S.J."/>
            <person name="Stinear T.P."/>
            <person name="Ebersberger I."/>
            <person name="Bode H.B."/>
        </authorList>
    </citation>
    <scope>NUCLEOTIDE SEQUENCE [LARGE SCALE GENOMIC DNA]</scope>
    <source>
        <strain evidence="6 7">DSM 17904</strain>
    </source>
</reference>
<keyword evidence="7" id="KW-1185">Reference proteome</keyword>
<evidence type="ECO:0000313" key="6">
    <source>
        <dbReference type="EMBL" id="PHM65764.1"/>
    </source>
</evidence>
<protein>
    <submittedName>
        <fullName evidence="6">Outer membrane esterase</fullName>
    </submittedName>
</protein>
<evidence type="ECO:0000256" key="1">
    <source>
        <dbReference type="ARBA" id="ARBA00008668"/>
    </source>
</evidence>
<dbReference type="PIRSF" id="PIRSF037375">
    <property type="entry name" value="Autotrns_EstA"/>
    <property type="match status" value="1"/>
</dbReference>
<proteinExistence type="inferred from homology"/>
<gene>
    <name evidence="6" type="ORF">Xsto_01709</name>
</gene>
<dbReference type="InterPro" id="IPR050592">
    <property type="entry name" value="GDSL_lipolytic_enzyme"/>
</dbReference>
<dbReference type="PANTHER" id="PTHR45642:SF139">
    <property type="entry name" value="SGNH HYDROLASE-TYPE ESTERASE DOMAIN-CONTAINING PROTEIN"/>
    <property type="match status" value="1"/>
</dbReference>
<dbReference type="GO" id="GO:0016788">
    <property type="term" value="F:hydrolase activity, acting on ester bonds"/>
    <property type="evidence" value="ECO:0007669"/>
    <property type="project" value="UniProtKB-ARBA"/>
</dbReference>
<feature type="chain" id="PRO_5013265781" evidence="4">
    <location>
        <begin position="23"/>
        <end position="716"/>
    </location>
</feature>
<dbReference type="InterPro" id="IPR005546">
    <property type="entry name" value="Autotransporte_beta"/>
</dbReference>
<evidence type="ECO:0000256" key="4">
    <source>
        <dbReference type="SAM" id="SignalP"/>
    </source>
</evidence>
<dbReference type="InterPro" id="IPR036514">
    <property type="entry name" value="SGNH_hydro_sf"/>
</dbReference>
<dbReference type="InterPro" id="IPR017186">
    <property type="entry name" value="Lipase_autotranspt_EstA"/>
</dbReference>
<dbReference type="AlphaFoldDB" id="A0A2D0KQR0"/>
<dbReference type="Pfam" id="PF03797">
    <property type="entry name" value="Autotransporter"/>
    <property type="match status" value="1"/>
</dbReference>
<dbReference type="Gene3D" id="3.40.50.1110">
    <property type="entry name" value="SGNH hydrolase"/>
    <property type="match status" value="2"/>
</dbReference>
<dbReference type="SMART" id="SM00869">
    <property type="entry name" value="Autotransporter"/>
    <property type="match status" value="1"/>
</dbReference>
<evidence type="ECO:0000313" key="7">
    <source>
        <dbReference type="Proteomes" id="UP000222366"/>
    </source>
</evidence>
<accession>A0A2D0KQR0</accession>
<evidence type="ECO:0000259" key="5">
    <source>
        <dbReference type="PROSITE" id="PS51208"/>
    </source>
</evidence>
<name>A0A2D0KQR0_9GAMM</name>
<comment type="caution">
    <text evidence="6">The sequence shown here is derived from an EMBL/GenBank/DDBJ whole genome shotgun (WGS) entry which is preliminary data.</text>
</comment>
<dbReference type="SUPFAM" id="SSF103515">
    <property type="entry name" value="Autotransporter"/>
    <property type="match status" value="1"/>
</dbReference>
<keyword evidence="2 4" id="KW-0732">Signal</keyword>
<sequence length="716" mass="79879">MKKSFLFAPALLALSVSTIANAQSFSDFCVFGDSLSDEAFTTEKNSSYKYDLSKDLTDKKSTEHDPNNPKRDCINNPKGGATAIPIKLFTDGLFEEKNPKTATTQAQLDAYLAEHNNRFSPNKIYLHWIGGNDIKWALYNAMAIQNNSNELAIRRAPELILTESAEAAGNQINNMIDKGAGLIIVPNVPDLGTTPRLLEEVLVNGITTKIKNTLNEKGISQNIIDGAVLPALQNQLNDMLNKIHLEINQRIIPSGDGRDIALQQIFHKISQEIPTKAEIMVKQYEQILKMFGFDPKEFVLDPQQIEKELTEGYYKASYMATKYTNDFNNKVESIISTSNGNILRADIYGLLHEVIDSPLSYGFDNNLGYGCGFGIDADKCNSEQKSFDDSKQFIFGDNFHASTLAQKIITQYIVSTYIAPSQVMTLNQVNRTPVKGTRASLDGHLQQLRHTGNEQGKFGVFGSYTDNRHDSFTLGGDYQLTENFLLGALYSNNKFDRSSVSNFTYEGNGHVATGYALWNIFDNAWLSGDIHYARINYDSLTRSIQLGQANRKETGSTTGKQWGARLTANWDIPVTDIVTTSPIVQFSWDKGDVKGYRESGNNSSAMHFSDQNYTSKVGTLGWRVDTQLGRFNPYASIQFNHQFGDTQYKMRSAMNKSDKLSFVVDSSKQSKDWRQYTIGANANLFGNIHGFASVTRNEGSSQDPNYNFSLGVSSRF</sequence>